<name>E0NTQ5_9BACT</name>
<proteinExistence type="predicted"/>
<evidence type="ECO:0000313" key="2">
    <source>
        <dbReference type="Proteomes" id="UP000004394"/>
    </source>
</evidence>
<dbReference type="BioCyc" id="PMAR862515-HMP:GMOO-1582-MONOMER"/>
<gene>
    <name evidence="1" type="ORF">HMPREF0658_1558</name>
</gene>
<dbReference type="EMBL" id="AEEI01000050">
    <property type="protein sequence ID" value="EFM01438.1"/>
    <property type="molecule type" value="Genomic_DNA"/>
</dbReference>
<dbReference type="AlphaFoldDB" id="E0NTQ5"/>
<dbReference type="Proteomes" id="UP000004394">
    <property type="component" value="Unassembled WGS sequence"/>
</dbReference>
<comment type="caution">
    <text evidence="1">The sequence shown here is derived from an EMBL/GenBank/DDBJ whole genome shotgun (WGS) entry which is preliminary data.</text>
</comment>
<protein>
    <submittedName>
        <fullName evidence="1">Uncharacterized protein</fullName>
    </submittedName>
</protein>
<reference evidence="1" key="1">
    <citation type="submission" date="2010-07" db="EMBL/GenBank/DDBJ databases">
        <authorList>
            <person name="Muzny D."/>
            <person name="Qin X."/>
            <person name="Deng J."/>
            <person name="Jiang H."/>
            <person name="Liu Y."/>
            <person name="Qu J."/>
            <person name="Song X.-Z."/>
            <person name="Zhang L."/>
            <person name="Thornton R."/>
            <person name="Coyle M."/>
            <person name="Francisco L."/>
            <person name="Jackson L."/>
            <person name="Javaid M."/>
            <person name="Korchina V."/>
            <person name="Kovar C."/>
            <person name="Mata R."/>
            <person name="Mathew T."/>
            <person name="Ngo R."/>
            <person name="Nguyen L."/>
            <person name="Nguyen N."/>
            <person name="Okwuonu G."/>
            <person name="Ongeri F."/>
            <person name="Pham C."/>
            <person name="Simmons D."/>
            <person name="Wilczek-Boney K."/>
            <person name="Hale W."/>
            <person name="Jakkamsetti A."/>
            <person name="Pham P."/>
            <person name="Ruth R."/>
            <person name="San Lucas F."/>
            <person name="Warren J."/>
            <person name="Zhang J."/>
            <person name="Zhao Z."/>
            <person name="Zhou C."/>
            <person name="Zhu D."/>
            <person name="Lee S."/>
            <person name="Bess C."/>
            <person name="Blankenburg K."/>
            <person name="Forbes L."/>
            <person name="Fu Q."/>
            <person name="Gubbala S."/>
            <person name="Hirani K."/>
            <person name="Jayaseelan J.C."/>
            <person name="Lara F."/>
            <person name="Munidasa M."/>
            <person name="Palculict T."/>
            <person name="Patil S."/>
            <person name="Pu L.-L."/>
            <person name="Saada N."/>
            <person name="Tang L."/>
            <person name="Weissenberger G."/>
            <person name="Zhu Y."/>
            <person name="Hemphill L."/>
            <person name="Shang Y."/>
            <person name="Youmans B."/>
            <person name="Ayvaz T."/>
            <person name="Ross M."/>
            <person name="Santibanez J."/>
            <person name="Aqrawi P."/>
            <person name="Gross S."/>
            <person name="Joshi V."/>
            <person name="Fowler G."/>
            <person name="Nazareth L."/>
            <person name="Reid J."/>
            <person name="Worley K."/>
            <person name="Petrosino J."/>
            <person name="Highlander S."/>
            <person name="Gibbs R."/>
        </authorList>
    </citation>
    <scope>NUCLEOTIDE SEQUENCE [LARGE SCALE GENOMIC DNA]</scope>
    <source>
        <strain evidence="1">DSM 16973</strain>
    </source>
</reference>
<evidence type="ECO:0000313" key="1">
    <source>
        <dbReference type="EMBL" id="EFM01438.1"/>
    </source>
</evidence>
<accession>E0NTQ5</accession>
<sequence>MKGKRWRCVSCQPKASPWVEKMPSAETKFAVRSKGKVRKTIFFHFQIDV</sequence>
<keyword evidence="2" id="KW-1185">Reference proteome</keyword>
<organism evidence="1 2">
    <name type="scientific">Hoylesella marshii DSM 16973 = JCM 13450</name>
    <dbReference type="NCBI Taxonomy" id="862515"/>
    <lineage>
        <taxon>Bacteria</taxon>
        <taxon>Pseudomonadati</taxon>
        <taxon>Bacteroidota</taxon>
        <taxon>Bacteroidia</taxon>
        <taxon>Bacteroidales</taxon>
        <taxon>Prevotellaceae</taxon>
        <taxon>Hoylesella</taxon>
    </lineage>
</organism>
<dbReference type="HOGENOM" id="CLU_3139166_0_0_10"/>